<reference evidence="4" key="1">
    <citation type="submission" date="2017-02" db="UniProtKB">
        <authorList>
            <consortium name="WormBaseParasite"/>
        </authorList>
    </citation>
    <scope>IDENTIFICATION</scope>
</reference>
<organism evidence="2 4">
    <name type="scientific">Dracunculus medinensis</name>
    <name type="common">Guinea worm</name>
    <dbReference type="NCBI Taxonomy" id="318479"/>
    <lineage>
        <taxon>Eukaryota</taxon>
        <taxon>Metazoa</taxon>
        <taxon>Ecdysozoa</taxon>
        <taxon>Nematoda</taxon>
        <taxon>Chromadorea</taxon>
        <taxon>Rhabditida</taxon>
        <taxon>Spirurina</taxon>
        <taxon>Dracunculoidea</taxon>
        <taxon>Dracunculidae</taxon>
        <taxon>Dracunculus</taxon>
    </lineage>
</organism>
<keyword evidence="3" id="KW-1185">Reference proteome</keyword>
<proteinExistence type="predicted"/>
<reference evidence="1 3" key="2">
    <citation type="submission" date="2018-11" db="EMBL/GenBank/DDBJ databases">
        <authorList>
            <consortium name="Pathogen Informatics"/>
        </authorList>
    </citation>
    <scope>NUCLEOTIDE SEQUENCE [LARGE SCALE GENOMIC DNA]</scope>
</reference>
<dbReference type="WBParaSite" id="DME_0001046501-mRNA-1">
    <property type="protein sequence ID" value="DME_0001046501-mRNA-1"/>
    <property type="gene ID" value="DME_0001046501"/>
</dbReference>
<accession>A0A0N4UQZ9</accession>
<dbReference type="AlphaFoldDB" id="A0A0N4UQZ9"/>
<evidence type="ECO:0000313" key="2">
    <source>
        <dbReference type="Proteomes" id="UP000038040"/>
    </source>
</evidence>
<name>A0A0N4UQZ9_DRAME</name>
<gene>
    <name evidence="1" type="ORF">DME_LOCUS3919</name>
</gene>
<protein>
    <submittedName>
        <fullName evidence="4">Ras-GAP domain-containing protein</fullName>
    </submittedName>
</protein>
<evidence type="ECO:0000313" key="1">
    <source>
        <dbReference type="EMBL" id="VDN53946.1"/>
    </source>
</evidence>
<sequence>MKHIKYMLALVVGDEERSLTNEESGIINADGISAKVDAIISNIIRLTKPEIFKDINGQSCRRIVYHYLRSITTARKKADSRYETVCSGVICALLETNDVYYPVYRIFEYYREKTQILAPVLISKESASSLYTRTCTDVRW</sequence>
<dbReference type="Proteomes" id="UP000274756">
    <property type="component" value="Unassembled WGS sequence"/>
</dbReference>
<dbReference type="Proteomes" id="UP000038040">
    <property type="component" value="Unplaced"/>
</dbReference>
<dbReference type="EMBL" id="UYYG01000218">
    <property type="protein sequence ID" value="VDN53946.1"/>
    <property type="molecule type" value="Genomic_DNA"/>
</dbReference>
<evidence type="ECO:0000313" key="3">
    <source>
        <dbReference type="Proteomes" id="UP000274756"/>
    </source>
</evidence>
<evidence type="ECO:0000313" key="4">
    <source>
        <dbReference type="WBParaSite" id="DME_0001046501-mRNA-1"/>
    </source>
</evidence>